<evidence type="ECO:0000313" key="6">
    <source>
        <dbReference type="EMBL" id="SHK66870.1"/>
    </source>
</evidence>
<evidence type="ECO:0000259" key="5">
    <source>
        <dbReference type="SMART" id="SM00849"/>
    </source>
</evidence>
<protein>
    <submittedName>
        <fullName evidence="6">Glyoxylase, beta-lactamase superfamily II</fullName>
    </submittedName>
</protein>
<dbReference type="PANTHER" id="PTHR42978">
    <property type="entry name" value="QUORUM-QUENCHING LACTONASE YTNP-RELATED-RELATED"/>
    <property type="match status" value="1"/>
</dbReference>
<dbReference type="AlphaFoldDB" id="A0A1M6UCH6"/>
<dbReference type="PANTHER" id="PTHR42978:SF6">
    <property type="entry name" value="QUORUM-QUENCHING LACTONASE YTNP-RELATED"/>
    <property type="match status" value="1"/>
</dbReference>
<keyword evidence="2" id="KW-0479">Metal-binding</keyword>
<dbReference type="GO" id="GO:0046872">
    <property type="term" value="F:metal ion binding"/>
    <property type="evidence" value="ECO:0007669"/>
    <property type="project" value="UniProtKB-KW"/>
</dbReference>
<dbReference type="InterPro" id="IPR006311">
    <property type="entry name" value="TAT_signal"/>
</dbReference>
<dbReference type="RefSeq" id="WP_079545101.1">
    <property type="nucleotide sequence ID" value="NZ_LT670844.1"/>
</dbReference>
<sequence>MTYDVSRRSLLGLGVGLGATALMGGSALARAPKLNTQPSYFYRFNLGGAQVTVVSDGPLPLGPPKGTFVGIPDEDIKKMLTDNFLSPDNIVLEQNSPIVNMGDKLVLFDTGMGTSKAFGPTTGRQQKSMAEAGIKPEEIDAVVFTHAHIDHIGGVVDDSGKVLFPNAQFYIAQSDFDYWTDEGKMGSPLKDFVVHARKNLLPVRDRLVFYKDGQEVLPGVTAMAAPGHTVGHHIFMITSDGKSMAFLGDLTHHQILLLEKPRMQFSYDTDPKQAAESRVKMLDMLAANKIPVMSYHYPWPGYGHVVKTGEGFHYIAEPMNMIL</sequence>
<keyword evidence="3" id="KW-0378">Hydrolase</keyword>
<dbReference type="Pfam" id="PF00753">
    <property type="entry name" value="Lactamase_B"/>
    <property type="match status" value="1"/>
</dbReference>
<dbReference type="CDD" id="cd07720">
    <property type="entry name" value="OPHC2-like_MBL-fold"/>
    <property type="match status" value="1"/>
</dbReference>
<name>A0A1M6UCH6_9BRAD</name>
<dbReference type="InterPro" id="IPR001279">
    <property type="entry name" value="Metallo-B-lactamas"/>
</dbReference>
<dbReference type="InterPro" id="IPR036866">
    <property type="entry name" value="RibonucZ/Hydroxyglut_hydro"/>
</dbReference>
<reference evidence="6 7" key="1">
    <citation type="submission" date="2016-11" db="EMBL/GenBank/DDBJ databases">
        <authorList>
            <person name="Jaros S."/>
            <person name="Januszkiewicz K."/>
            <person name="Wedrychowicz H."/>
        </authorList>
    </citation>
    <scope>NUCLEOTIDE SEQUENCE [LARGE SCALE GENOMIC DNA]</scope>
    <source>
        <strain evidence="6 7">GAS499</strain>
    </source>
</reference>
<evidence type="ECO:0000256" key="2">
    <source>
        <dbReference type="ARBA" id="ARBA00022723"/>
    </source>
</evidence>
<dbReference type="SMART" id="SM00849">
    <property type="entry name" value="Lactamase_B"/>
    <property type="match status" value="1"/>
</dbReference>
<accession>A0A1M6UCH6</accession>
<evidence type="ECO:0000256" key="1">
    <source>
        <dbReference type="ARBA" id="ARBA00007749"/>
    </source>
</evidence>
<keyword evidence="4" id="KW-0862">Zinc</keyword>
<dbReference type="GO" id="GO:0016787">
    <property type="term" value="F:hydrolase activity"/>
    <property type="evidence" value="ECO:0007669"/>
    <property type="project" value="UniProtKB-KW"/>
</dbReference>
<dbReference type="Gene3D" id="3.60.15.10">
    <property type="entry name" value="Ribonuclease Z/Hydroxyacylglutathione hydrolase-like"/>
    <property type="match status" value="1"/>
</dbReference>
<dbReference type="PROSITE" id="PS51318">
    <property type="entry name" value="TAT"/>
    <property type="match status" value="1"/>
</dbReference>
<comment type="similarity">
    <text evidence="1">Belongs to the metallo-beta-lactamase superfamily.</text>
</comment>
<feature type="domain" description="Metallo-beta-lactamase" evidence="5">
    <location>
        <begin position="93"/>
        <end position="296"/>
    </location>
</feature>
<evidence type="ECO:0000256" key="4">
    <source>
        <dbReference type="ARBA" id="ARBA00022833"/>
    </source>
</evidence>
<evidence type="ECO:0000256" key="3">
    <source>
        <dbReference type="ARBA" id="ARBA00022801"/>
    </source>
</evidence>
<dbReference type="SUPFAM" id="SSF56281">
    <property type="entry name" value="Metallo-hydrolase/oxidoreductase"/>
    <property type="match status" value="1"/>
</dbReference>
<proteinExistence type="inferred from homology"/>
<dbReference type="InterPro" id="IPR051013">
    <property type="entry name" value="MBL_superfamily_lactonases"/>
</dbReference>
<dbReference type="Proteomes" id="UP000189935">
    <property type="component" value="Chromosome I"/>
</dbReference>
<dbReference type="OrthoDB" id="9773738at2"/>
<evidence type="ECO:0000313" key="7">
    <source>
        <dbReference type="Proteomes" id="UP000189935"/>
    </source>
</evidence>
<organism evidence="6 7">
    <name type="scientific">Bradyrhizobium lablabi</name>
    <dbReference type="NCBI Taxonomy" id="722472"/>
    <lineage>
        <taxon>Bacteria</taxon>
        <taxon>Pseudomonadati</taxon>
        <taxon>Pseudomonadota</taxon>
        <taxon>Alphaproteobacteria</taxon>
        <taxon>Hyphomicrobiales</taxon>
        <taxon>Nitrobacteraceae</taxon>
        <taxon>Bradyrhizobium</taxon>
    </lineage>
</organism>
<dbReference type="EMBL" id="LT670844">
    <property type="protein sequence ID" value="SHK66870.1"/>
    <property type="molecule type" value="Genomic_DNA"/>
</dbReference>
<gene>
    <name evidence="6" type="ORF">SAMN05444159_3866</name>
</gene>